<dbReference type="AlphaFoldDB" id="A0A367YEG1"/>
<dbReference type="InterPro" id="IPR009071">
    <property type="entry name" value="HMG_box_dom"/>
</dbReference>
<keyword evidence="1" id="KW-0539">Nucleus</keyword>
<reference evidence="4 5" key="1">
    <citation type="submission" date="2018-06" db="EMBL/GenBank/DDBJ databases">
        <title>Whole genome sequencing of Candida tropicalis (genome annotated by CSBL at Korea University).</title>
        <authorList>
            <person name="Ahn J."/>
        </authorList>
    </citation>
    <scope>NUCLEOTIDE SEQUENCE [LARGE SCALE GENOMIC DNA]</scope>
    <source>
        <strain evidence="4 5">ATCC 20962</strain>
    </source>
</reference>
<accession>A0A367YEG1</accession>
<dbReference type="SUPFAM" id="SSF47095">
    <property type="entry name" value="HMG-box"/>
    <property type="match status" value="1"/>
</dbReference>
<dbReference type="STRING" id="5486.A0A367YEG1"/>
<sequence length="232" mass="27413">MLRSFAIPVRSIAAVRASPLAQLRYLTTTPVVSQPTKSTKEQRVLLKSITENLKKEKHKARELKQQIKEREKELKARAEQRKLEEKAMRGHYKLSLQTFVRKVRKLPIAGTHPLKDLLEYEKQELEAACKKYNEDCRAFFSPRPEPKLLGYMLYVKTKFPEFRESGVPIKDVVKNVAASWRSLSDSEKEQYKVELSENDSNNAKKEYEEWKNKRLEEYKKYLKFRDSYQLPE</sequence>
<name>A0A367YEG1_9ASCO</name>
<feature type="domain" description="HMG box" evidence="3">
    <location>
        <begin position="144"/>
        <end position="211"/>
    </location>
</feature>
<dbReference type="PROSITE" id="PS50118">
    <property type="entry name" value="HMG_BOX_2"/>
    <property type="match status" value="1"/>
</dbReference>
<dbReference type="SMART" id="SM00398">
    <property type="entry name" value="HMG"/>
    <property type="match status" value="1"/>
</dbReference>
<evidence type="ECO:0000256" key="1">
    <source>
        <dbReference type="PROSITE-ProRule" id="PRU00267"/>
    </source>
</evidence>
<evidence type="ECO:0000313" key="4">
    <source>
        <dbReference type="EMBL" id="RCK63402.1"/>
    </source>
</evidence>
<dbReference type="Pfam" id="PF09011">
    <property type="entry name" value="HMG_box_2"/>
    <property type="match status" value="1"/>
</dbReference>
<dbReference type="Proteomes" id="UP000253472">
    <property type="component" value="Unassembled WGS sequence"/>
</dbReference>
<protein>
    <recommendedName>
        <fullName evidence="3">HMG box domain-containing protein</fullName>
    </recommendedName>
</protein>
<dbReference type="GO" id="GO:0005634">
    <property type="term" value="C:nucleus"/>
    <property type="evidence" value="ECO:0007669"/>
    <property type="project" value="UniProtKB-UniRule"/>
</dbReference>
<comment type="caution">
    <text evidence="4">The sequence shown here is derived from an EMBL/GenBank/DDBJ whole genome shotgun (WGS) entry which is preliminary data.</text>
</comment>
<organism evidence="4 5">
    <name type="scientific">Candida viswanathii</name>
    <dbReference type="NCBI Taxonomy" id="5486"/>
    <lineage>
        <taxon>Eukaryota</taxon>
        <taxon>Fungi</taxon>
        <taxon>Dikarya</taxon>
        <taxon>Ascomycota</taxon>
        <taxon>Saccharomycotina</taxon>
        <taxon>Pichiomycetes</taxon>
        <taxon>Debaryomycetaceae</taxon>
        <taxon>Candida/Lodderomyces clade</taxon>
        <taxon>Candida</taxon>
    </lineage>
</organism>
<gene>
    <name evidence="4" type="ORF">Cantr_10102</name>
</gene>
<feature type="coiled-coil region" evidence="2">
    <location>
        <begin position="46"/>
        <end position="88"/>
    </location>
</feature>
<dbReference type="CDD" id="cd00084">
    <property type="entry name" value="HMG-box_SF"/>
    <property type="match status" value="1"/>
</dbReference>
<dbReference type="InterPro" id="IPR036910">
    <property type="entry name" value="HMG_box_dom_sf"/>
</dbReference>
<dbReference type="Gene3D" id="1.10.30.10">
    <property type="entry name" value="High mobility group box domain"/>
    <property type="match status" value="1"/>
</dbReference>
<evidence type="ECO:0000256" key="2">
    <source>
        <dbReference type="SAM" id="Coils"/>
    </source>
</evidence>
<proteinExistence type="predicted"/>
<feature type="DNA-binding region" description="HMG box" evidence="1">
    <location>
        <begin position="144"/>
        <end position="211"/>
    </location>
</feature>
<dbReference type="GO" id="GO:0003677">
    <property type="term" value="F:DNA binding"/>
    <property type="evidence" value="ECO:0007669"/>
    <property type="project" value="UniProtKB-UniRule"/>
</dbReference>
<evidence type="ECO:0000313" key="5">
    <source>
        <dbReference type="Proteomes" id="UP000253472"/>
    </source>
</evidence>
<dbReference type="OrthoDB" id="4026410at2759"/>
<evidence type="ECO:0000259" key="3">
    <source>
        <dbReference type="PROSITE" id="PS50118"/>
    </source>
</evidence>
<keyword evidence="2" id="KW-0175">Coiled coil</keyword>
<keyword evidence="1" id="KW-0238">DNA-binding</keyword>
<keyword evidence="5" id="KW-1185">Reference proteome</keyword>
<dbReference type="EMBL" id="QLNQ01000024">
    <property type="protein sequence ID" value="RCK63402.1"/>
    <property type="molecule type" value="Genomic_DNA"/>
</dbReference>